<dbReference type="PANTHER" id="PTHR32100">
    <property type="entry name" value="OMEGA-6 FATTY ACID DESATURASE, CHLOROPLASTIC"/>
    <property type="match status" value="1"/>
</dbReference>
<gene>
    <name evidence="3" type="ORF">PsYK624_050060</name>
</gene>
<evidence type="ECO:0000313" key="4">
    <source>
        <dbReference type="Proteomes" id="UP000703269"/>
    </source>
</evidence>
<evidence type="ECO:0000259" key="2">
    <source>
        <dbReference type="Pfam" id="PF00487"/>
    </source>
</evidence>
<dbReference type="AlphaFoldDB" id="A0A9P3LC87"/>
<accession>A0A9P3LC87</accession>
<evidence type="ECO:0000256" key="1">
    <source>
        <dbReference type="SAM" id="Phobius"/>
    </source>
</evidence>
<keyword evidence="1" id="KW-0472">Membrane</keyword>
<organism evidence="3 4">
    <name type="scientific">Phanerochaete sordida</name>
    <dbReference type="NCBI Taxonomy" id="48140"/>
    <lineage>
        <taxon>Eukaryota</taxon>
        <taxon>Fungi</taxon>
        <taxon>Dikarya</taxon>
        <taxon>Basidiomycota</taxon>
        <taxon>Agaricomycotina</taxon>
        <taxon>Agaricomycetes</taxon>
        <taxon>Polyporales</taxon>
        <taxon>Phanerochaetaceae</taxon>
        <taxon>Phanerochaete</taxon>
    </lineage>
</organism>
<feature type="domain" description="Fatty acid desaturase" evidence="2">
    <location>
        <begin position="99"/>
        <end position="373"/>
    </location>
</feature>
<dbReference type="OrthoDB" id="1461976at2759"/>
<dbReference type="Pfam" id="PF00487">
    <property type="entry name" value="FA_desaturase"/>
    <property type="match status" value="1"/>
</dbReference>
<dbReference type="GO" id="GO:0006629">
    <property type="term" value="P:lipid metabolic process"/>
    <property type="evidence" value="ECO:0007669"/>
    <property type="project" value="InterPro"/>
</dbReference>
<dbReference type="GO" id="GO:0016491">
    <property type="term" value="F:oxidoreductase activity"/>
    <property type="evidence" value="ECO:0007669"/>
    <property type="project" value="InterPro"/>
</dbReference>
<dbReference type="InterPro" id="IPR012171">
    <property type="entry name" value="Fatty_acid_desaturase"/>
</dbReference>
<reference evidence="3 4" key="1">
    <citation type="submission" date="2021-08" db="EMBL/GenBank/DDBJ databases">
        <title>Draft Genome Sequence of Phanerochaete sordida strain YK-624.</title>
        <authorList>
            <person name="Mori T."/>
            <person name="Dohra H."/>
            <person name="Suzuki T."/>
            <person name="Kawagishi H."/>
            <person name="Hirai H."/>
        </authorList>
    </citation>
    <scope>NUCLEOTIDE SEQUENCE [LARGE SCALE GENOMIC DNA]</scope>
    <source>
        <strain evidence="3 4">YK-624</strain>
    </source>
</reference>
<dbReference type="EMBL" id="BPQB01000011">
    <property type="protein sequence ID" value="GJE88918.1"/>
    <property type="molecule type" value="Genomic_DNA"/>
</dbReference>
<feature type="transmembrane region" description="Helical" evidence="1">
    <location>
        <begin position="97"/>
        <end position="119"/>
    </location>
</feature>
<sequence>MVQQPEADIGALPLENSDTSDTIVKEFVPMDLSIEEIRRAIPDRLFQRSTLRGLGYLLRDLAMAAALFYGALHIDDISRRVGTSGRVGAMAETVTRWILWLTYWWFQGLVFTGLWVLGHECGHGAFSEKKWVCDTIGYIIHTALWTPYFSWKISHHRHHRNHASMERDEVYVPWTRAELGLPADPAGTLDYAEYFGDTPLYTLAALVAQQLFAFPAYLTFNVSGQRSYPRGTNHWDPRSVLFTRPQRTAVLLSNLGLACTAALTALACTKFGAARVAALYGAPWLAVNHWFVMITYLHHTHAALPHFRARAWTFARGAAATVDRPFLGATGEVLLHGVARWHVVHHFFPKMPFYHAREATAYLKAALGAHYHYADAPAFRALWESYNACQFVEDTGDVVFYRDRKGRFAVRPAQEAEGAGGQKA</sequence>
<dbReference type="CDD" id="cd03507">
    <property type="entry name" value="Delta12-FADS-like"/>
    <property type="match status" value="1"/>
</dbReference>
<dbReference type="Proteomes" id="UP000703269">
    <property type="component" value="Unassembled WGS sequence"/>
</dbReference>
<keyword evidence="1" id="KW-1133">Transmembrane helix</keyword>
<keyword evidence="4" id="KW-1185">Reference proteome</keyword>
<keyword evidence="1" id="KW-0812">Transmembrane</keyword>
<comment type="caution">
    <text evidence="3">The sequence shown here is derived from an EMBL/GenBank/DDBJ whole genome shotgun (WGS) entry which is preliminary data.</text>
</comment>
<proteinExistence type="predicted"/>
<protein>
    <submittedName>
        <fullName evidence="3">Fatty acid desaturase-domain-containing protein</fullName>
    </submittedName>
</protein>
<evidence type="ECO:0000313" key="3">
    <source>
        <dbReference type="EMBL" id="GJE88918.1"/>
    </source>
</evidence>
<name>A0A9P3LC87_9APHY</name>
<dbReference type="InterPro" id="IPR005804">
    <property type="entry name" value="FA_desaturase_dom"/>
</dbReference>